<keyword evidence="2" id="KW-0479">Metal-binding</keyword>
<sequence>MFLEKCNESEAIKCLKEAEIAFLPLGATEPHGDHLPLGTDSYLAEHFTALIAELFPYPSVILPTLPYSQVWSLKGFAGAIDIGNELLTHLVVKLAKNMQSYGISTLVVINAHYGNFDALKSAARLLKENGAELFVFSWPGTDSVIKQIRESKEARKGYMHACEIETSIALALIKDEVDMSLAKENYPIFPTHFSYLPIQWTEFSQTAILGDPTKATQNKGQIIVEASSKTIVEILTKYVKERR</sequence>
<dbReference type="InterPro" id="IPR003785">
    <property type="entry name" value="Creatininase/forma_Hydrolase"/>
</dbReference>
<protein>
    <submittedName>
        <fullName evidence="6">Creatininase</fullName>
    </submittedName>
</protein>
<comment type="cofactor">
    <cofactor evidence="1">
        <name>Zn(2+)</name>
        <dbReference type="ChEBI" id="CHEBI:29105"/>
    </cofactor>
</comment>
<dbReference type="PANTHER" id="PTHR35005">
    <property type="entry name" value="3-DEHYDRO-SCYLLO-INOSOSE HYDROLASE"/>
    <property type="match status" value="1"/>
</dbReference>
<evidence type="ECO:0000256" key="4">
    <source>
        <dbReference type="ARBA" id="ARBA00022833"/>
    </source>
</evidence>
<dbReference type="STRING" id="674.VM_17785"/>
<reference evidence="6" key="1">
    <citation type="submission" date="2017-12" db="EMBL/GenBank/DDBJ databases">
        <title>FDA dAtabase for Regulatory Grade micrObial Sequences (FDA-ARGOS): Supporting development and validation of Infectious Disease Dx tests.</title>
        <authorList>
            <person name="Hoffmann M."/>
            <person name="Allard M."/>
            <person name="Evans P."/>
            <person name="Brown E."/>
            <person name="Tallon L.J."/>
            <person name="Sadzewicz L."/>
            <person name="Sengamalay N."/>
            <person name="Ott S."/>
            <person name="Godinez A."/>
            <person name="Nagaraj S."/>
            <person name="Vavikolanu K."/>
            <person name="Aluvathingal J."/>
            <person name="Nadendla S."/>
            <person name="Hobson J."/>
            <person name="Sichtig H."/>
        </authorList>
    </citation>
    <scope>NUCLEOTIDE SEQUENCE [LARGE SCALE GENOMIC DNA]</scope>
    <source>
        <strain evidence="6">FDAARGOS_113</strain>
    </source>
</reference>
<evidence type="ECO:0000313" key="6">
    <source>
        <dbReference type="EMBL" id="PNM64436.1"/>
    </source>
</evidence>
<keyword evidence="3" id="KW-0378">Hydrolase</keyword>
<dbReference type="GO" id="GO:0009231">
    <property type="term" value="P:riboflavin biosynthetic process"/>
    <property type="evidence" value="ECO:0007669"/>
    <property type="project" value="TreeGrafter"/>
</dbReference>
<evidence type="ECO:0000256" key="1">
    <source>
        <dbReference type="ARBA" id="ARBA00001947"/>
    </source>
</evidence>
<dbReference type="SUPFAM" id="SSF102215">
    <property type="entry name" value="Creatininase"/>
    <property type="match status" value="1"/>
</dbReference>
<comment type="similarity">
    <text evidence="5">Belongs to the creatininase superfamily.</text>
</comment>
<evidence type="ECO:0000313" key="7">
    <source>
        <dbReference type="Proteomes" id="UP000053748"/>
    </source>
</evidence>
<keyword evidence="7" id="KW-1185">Reference proteome</keyword>
<keyword evidence="4" id="KW-0862">Zinc</keyword>
<dbReference type="PANTHER" id="PTHR35005:SF1">
    <property type="entry name" value="2-AMINO-5-FORMYLAMINO-6-RIBOSYLAMINOPYRIMIDIN-4(3H)-ONE 5'-MONOPHOSPHATE DEFORMYLASE"/>
    <property type="match status" value="1"/>
</dbReference>
<evidence type="ECO:0000256" key="5">
    <source>
        <dbReference type="ARBA" id="ARBA00024029"/>
    </source>
</evidence>
<dbReference type="GO" id="GO:0046872">
    <property type="term" value="F:metal ion binding"/>
    <property type="evidence" value="ECO:0007669"/>
    <property type="project" value="UniProtKB-KW"/>
</dbReference>
<evidence type="ECO:0000256" key="2">
    <source>
        <dbReference type="ARBA" id="ARBA00022723"/>
    </source>
</evidence>
<dbReference type="GO" id="GO:0016811">
    <property type="term" value="F:hydrolase activity, acting on carbon-nitrogen (but not peptide) bonds, in linear amides"/>
    <property type="evidence" value="ECO:0007669"/>
    <property type="project" value="TreeGrafter"/>
</dbReference>
<dbReference type="AlphaFoldDB" id="A0A2J9VKY8"/>
<dbReference type="Proteomes" id="UP000053748">
    <property type="component" value="Unassembled WGS sequence"/>
</dbReference>
<dbReference type="OrthoDB" id="9801445at2"/>
<dbReference type="RefSeq" id="WP_000478231.1">
    <property type="nucleotide sequence ID" value="NZ_CAWMSS010000002.1"/>
</dbReference>
<gene>
    <name evidence="6" type="ORF">AL544_005850</name>
</gene>
<dbReference type="EMBL" id="LOSJ02000001">
    <property type="protein sequence ID" value="PNM64436.1"/>
    <property type="molecule type" value="Genomic_DNA"/>
</dbReference>
<accession>A0A2J9VKY8</accession>
<name>A0A2J9VKY8_VIBMI</name>
<organism evidence="6 7">
    <name type="scientific">Vibrio mimicus</name>
    <dbReference type="NCBI Taxonomy" id="674"/>
    <lineage>
        <taxon>Bacteria</taxon>
        <taxon>Pseudomonadati</taxon>
        <taxon>Pseudomonadota</taxon>
        <taxon>Gammaproteobacteria</taxon>
        <taxon>Vibrionales</taxon>
        <taxon>Vibrionaceae</taxon>
        <taxon>Vibrio</taxon>
    </lineage>
</organism>
<dbReference type="InterPro" id="IPR024087">
    <property type="entry name" value="Creatininase-like_sf"/>
</dbReference>
<comment type="caution">
    <text evidence="6">The sequence shown here is derived from an EMBL/GenBank/DDBJ whole genome shotgun (WGS) entry which is preliminary data.</text>
</comment>
<evidence type="ECO:0000256" key="3">
    <source>
        <dbReference type="ARBA" id="ARBA00022801"/>
    </source>
</evidence>
<proteinExistence type="inferred from homology"/>
<dbReference type="Pfam" id="PF02633">
    <property type="entry name" value="Creatininase"/>
    <property type="match status" value="1"/>
</dbReference>
<dbReference type="Gene3D" id="3.40.50.10310">
    <property type="entry name" value="Creatininase"/>
    <property type="match status" value="1"/>
</dbReference>